<gene>
    <name evidence="2" type="ORF">CRENBAI_017056</name>
</gene>
<accession>A0AAV9RA57</accession>
<keyword evidence="3" id="KW-1185">Reference proteome</keyword>
<reference evidence="2 3" key="1">
    <citation type="submission" date="2021-06" db="EMBL/GenBank/DDBJ databases">
        <authorList>
            <person name="Palmer J.M."/>
        </authorList>
    </citation>
    <scope>NUCLEOTIDE SEQUENCE [LARGE SCALE GENOMIC DNA]</scope>
    <source>
        <strain evidence="2 3">MEX-2019</strain>
        <tissue evidence="2">Muscle</tissue>
    </source>
</reference>
<protein>
    <submittedName>
        <fullName evidence="2">Uncharacterized protein</fullName>
    </submittedName>
</protein>
<name>A0AAV9RA57_9TELE</name>
<organism evidence="2 3">
    <name type="scientific">Crenichthys baileyi</name>
    <name type="common">White River springfish</name>
    <dbReference type="NCBI Taxonomy" id="28760"/>
    <lineage>
        <taxon>Eukaryota</taxon>
        <taxon>Metazoa</taxon>
        <taxon>Chordata</taxon>
        <taxon>Craniata</taxon>
        <taxon>Vertebrata</taxon>
        <taxon>Euteleostomi</taxon>
        <taxon>Actinopterygii</taxon>
        <taxon>Neopterygii</taxon>
        <taxon>Teleostei</taxon>
        <taxon>Neoteleostei</taxon>
        <taxon>Acanthomorphata</taxon>
        <taxon>Ovalentaria</taxon>
        <taxon>Atherinomorphae</taxon>
        <taxon>Cyprinodontiformes</taxon>
        <taxon>Goodeidae</taxon>
        <taxon>Crenichthys</taxon>
    </lineage>
</organism>
<feature type="region of interest" description="Disordered" evidence="1">
    <location>
        <begin position="74"/>
        <end position="99"/>
    </location>
</feature>
<feature type="compositionally biased region" description="Pro residues" evidence="1">
    <location>
        <begin position="85"/>
        <end position="99"/>
    </location>
</feature>
<evidence type="ECO:0000256" key="1">
    <source>
        <dbReference type="SAM" id="MobiDB-lite"/>
    </source>
</evidence>
<proteinExistence type="predicted"/>
<evidence type="ECO:0000313" key="3">
    <source>
        <dbReference type="Proteomes" id="UP001311232"/>
    </source>
</evidence>
<dbReference type="Proteomes" id="UP001311232">
    <property type="component" value="Unassembled WGS sequence"/>
</dbReference>
<evidence type="ECO:0000313" key="2">
    <source>
        <dbReference type="EMBL" id="KAK5605255.1"/>
    </source>
</evidence>
<comment type="caution">
    <text evidence="2">The sequence shown here is derived from an EMBL/GenBank/DDBJ whole genome shotgun (WGS) entry which is preliminary data.</text>
</comment>
<sequence length="99" mass="10628">MKKQTGVGGKSLLFTSLPILIPPSLFSSLPTSICPSQTLMGRQTDSFGGIEKKEQPLSTLFKKNHSATPTSSFLYTASTHSRLHPPQPPAPSPPSFLGY</sequence>
<dbReference type="AlphaFoldDB" id="A0AAV9RA57"/>
<dbReference type="EMBL" id="JAHHUM010002309">
    <property type="protein sequence ID" value="KAK5605255.1"/>
    <property type="molecule type" value="Genomic_DNA"/>
</dbReference>